<dbReference type="Pfam" id="PF14379">
    <property type="entry name" value="Myb_CC_LHEQLE"/>
    <property type="match status" value="1"/>
</dbReference>
<evidence type="ECO:0000256" key="4">
    <source>
        <dbReference type="SAM" id="MobiDB-lite"/>
    </source>
</evidence>
<evidence type="ECO:0000313" key="6">
    <source>
        <dbReference type="EMBL" id="KAF8401972.1"/>
    </source>
</evidence>
<feature type="compositionally biased region" description="Basic and acidic residues" evidence="4">
    <location>
        <begin position="422"/>
        <end position="436"/>
    </location>
</feature>
<dbReference type="InterPro" id="IPR006447">
    <property type="entry name" value="Myb_dom_plants"/>
</dbReference>
<feature type="region of interest" description="Disordered" evidence="4">
    <location>
        <begin position="394"/>
        <end position="500"/>
    </location>
</feature>
<keyword evidence="1" id="KW-0805">Transcription regulation</keyword>
<dbReference type="SUPFAM" id="SSF46689">
    <property type="entry name" value="Homeodomain-like"/>
    <property type="match status" value="1"/>
</dbReference>
<proteinExistence type="predicted"/>
<dbReference type="EMBL" id="JABCRI010000008">
    <property type="protein sequence ID" value="KAF8401972.1"/>
    <property type="molecule type" value="Genomic_DNA"/>
</dbReference>
<dbReference type="InterPro" id="IPR001005">
    <property type="entry name" value="SANT/Myb"/>
</dbReference>
<reference evidence="6 7" key="1">
    <citation type="submission" date="2020-04" db="EMBL/GenBank/DDBJ databases">
        <title>Plant Genome Project.</title>
        <authorList>
            <person name="Zhang R.-G."/>
        </authorList>
    </citation>
    <scope>NUCLEOTIDE SEQUENCE [LARGE SCALE GENOMIC DNA]</scope>
    <source>
        <strain evidence="6">YNK0</strain>
        <tissue evidence="6">Leaf</tissue>
    </source>
</reference>
<evidence type="ECO:0000256" key="1">
    <source>
        <dbReference type="ARBA" id="ARBA00023015"/>
    </source>
</evidence>
<gene>
    <name evidence="6" type="ORF">HHK36_012923</name>
</gene>
<keyword evidence="3" id="KW-0539">Nucleus</keyword>
<feature type="compositionally biased region" description="Polar residues" evidence="4">
    <location>
        <begin position="401"/>
        <end position="417"/>
    </location>
</feature>
<dbReference type="InterPro" id="IPR046955">
    <property type="entry name" value="PHR1-like"/>
</dbReference>
<sequence length="500" mass="55112">MERNGGTPCFIHSEIRYKEDLSSSSPVLPTPLEEKYQPKLHGYQQVSLERELMTNPVAPHATTLVSNSGVAGHIFSSSSGFSSDLHFSSVSTHERHSRNSPFISQSSGNGASLPVMHSSHSGLLQSTASSHYSKENSNTFWCTDPLQDFLDFPENVPVQNSHIESSRGAVMASEDHTKRTDWHEWADQLISDDDASAPNWSELLVDTNVPDLEPKMSYQVPKPSSNTTMQQPQIHPQLPIPSGEICVVASPLSSANGAPTKPRMRWTPELHEAFVEAVNLLGGSERATPKGVLKLMKVESLTIYHVKSHLQKYRTARYRPEPSEGTSEKKMTSIEEMSSLDLKTGIEITEALRLQMEVQKRLHEQLEIQRGLQLRIEEQGRYLQMMFEKQCMTGGDKLKGSSLSTQDDPSAPSSDVLQHSPAKNEPESSEQDHGKTGNDAIDANTILEESSRKLGGKQKTPECEATEDLNPDAVGMINCPPTKRAKADDADISSTKSASN</sequence>
<feature type="compositionally biased region" description="Basic and acidic residues" evidence="4">
    <location>
        <begin position="318"/>
        <end position="333"/>
    </location>
</feature>
<keyword evidence="2" id="KW-0804">Transcription</keyword>
<dbReference type="OrthoDB" id="551907at2759"/>
<evidence type="ECO:0000259" key="5">
    <source>
        <dbReference type="PROSITE" id="PS51294"/>
    </source>
</evidence>
<name>A0A835DIN1_TETSI</name>
<evidence type="ECO:0000313" key="7">
    <source>
        <dbReference type="Proteomes" id="UP000655225"/>
    </source>
</evidence>
<dbReference type="Gene3D" id="1.10.10.60">
    <property type="entry name" value="Homeodomain-like"/>
    <property type="match status" value="1"/>
</dbReference>
<comment type="caution">
    <text evidence="6">The sequence shown here is derived from an EMBL/GenBank/DDBJ whole genome shotgun (WGS) entry which is preliminary data.</text>
</comment>
<dbReference type="NCBIfam" id="TIGR01557">
    <property type="entry name" value="myb_SHAQKYF"/>
    <property type="match status" value="1"/>
</dbReference>
<keyword evidence="7" id="KW-1185">Reference proteome</keyword>
<feature type="domain" description="HTH myb-type" evidence="5">
    <location>
        <begin position="258"/>
        <end position="318"/>
    </location>
</feature>
<dbReference type="OMA" id="PHEKHSR"/>
<evidence type="ECO:0000256" key="3">
    <source>
        <dbReference type="ARBA" id="ARBA00023242"/>
    </source>
</evidence>
<dbReference type="InterPro" id="IPR025756">
    <property type="entry name" value="Myb_CC_LHEQLE"/>
</dbReference>
<accession>A0A835DIN1</accession>
<organism evidence="6 7">
    <name type="scientific">Tetracentron sinense</name>
    <name type="common">Spur-leaf</name>
    <dbReference type="NCBI Taxonomy" id="13715"/>
    <lineage>
        <taxon>Eukaryota</taxon>
        <taxon>Viridiplantae</taxon>
        <taxon>Streptophyta</taxon>
        <taxon>Embryophyta</taxon>
        <taxon>Tracheophyta</taxon>
        <taxon>Spermatophyta</taxon>
        <taxon>Magnoliopsida</taxon>
        <taxon>Trochodendrales</taxon>
        <taxon>Trochodendraceae</taxon>
        <taxon>Tetracentron</taxon>
    </lineage>
</organism>
<evidence type="ECO:0000256" key="2">
    <source>
        <dbReference type="ARBA" id="ARBA00023163"/>
    </source>
</evidence>
<dbReference type="GO" id="GO:0003677">
    <property type="term" value="F:DNA binding"/>
    <property type="evidence" value="ECO:0007669"/>
    <property type="project" value="InterPro"/>
</dbReference>
<dbReference type="InterPro" id="IPR009057">
    <property type="entry name" value="Homeodomain-like_sf"/>
</dbReference>
<dbReference type="PANTHER" id="PTHR31499:SF80">
    <property type="entry name" value="HTH MYB-TYPE DOMAIN-CONTAINING PROTEIN"/>
    <property type="match status" value="1"/>
</dbReference>
<dbReference type="FunFam" id="1.10.10.60:FF:000002">
    <property type="entry name" value="Myb family transcription factor"/>
    <property type="match status" value="1"/>
</dbReference>
<dbReference type="AlphaFoldDB" id="A0A835DIN1"/>
<dbReference type="PANTHER" id="PTHR31499">
    <property type="entry name" value="MYB FAMILY TRANSCRIPTION FACTOR PHL11"/>
    <property type="match status" value="1"/>
</dbReference>
<feature type="region of interest" description="Disordered" evidence="4">
    <location>
        <begin position="315"/>
        <end position="336"/>
    </location>
</feature>
<dbReference type="InterPro" id="IPR017930">
    <property type="entry name" value="Myb_dom"/>
</dbReference>
<dbReference type="GO" id="GO:0003700">
    <property type="term" value="F:DNA-binding transcription factor activity"/>
    <property type="evidence" value="ECO:0007669"/>
    <property type="project" value="InterPro"/>
</dbReference>
<protein>
    <recommendedName>
        <fullName evidence="5">HTH myb-type domain-containing protein</fullName>
    </recommendedName>
</protein>
<dbReference type="PROSITE" id="PS51294">
    <property type="entry name" value="HTH_MYB"/>
    <property type="match status" value="1"/>
</dbReference>
<dbReference type="Pfam" id="PF00249">
    <property type="entry name" value="Myb_DNA-binding"/>
    <property type="match status" value="1"/>
</dbReference>
<dbReference type="Proteomes" id="UP000655225">
    <property type="component" value="Unassembled WGS sequence"/>
</dbReference>